<organism evidence="2 3">
    <name type="scientific">Lederbergia graminis</name>
    <dbReference type="NCBI Taxonomy" id="735518"/>
    <lineage>
        <taxon>Bacteria</taxon>
        <taxon>Bacillati</taxon>
        <taxon>Bacillota</taxon>
        <taxon>Bacilli</taxon>
        <taxon>Bacillales</taxon>
        <taxon>Bacillaceae</taxon>
        <taxon>Lederbergia</taxon>
    </lineage>
</organism>
<accession>A0ABW0LEJ4</accession>
<dbReference type="InterPro" id="IPR003765">
    <property type="entry name" value="NO3_reductase_chaperone_NarJ"/>
</dbReference>
<name>A0ABW0LEJ4_9BACI</name>
<evidence type="ECO:0000313" key="3">
    <source>
        <dbReference type="Proteomes" id="UP001596147"/>
    </source>
</evidence>
<sequence length="189" mass="21962">MIDLQQLHQHKEFFGFLAYQLSYPKKRTFHPQLLEGTVSPSSPAYEHVMKYWEKIHAYSLEELEELYVATFDFQKRATLYMTYVKFEDSKERGQMLARLKVLYEMFGLEIPNGELSDSLPLICEFIYAADWLGDPRADDSFKILLAVIEDGTFHLLNTLKEFNSPYAPLIQGLRATVKSCLKKGDPKHV</sequence>
<dbReference type="InterPro" id="IPR020945">
    <property type="entry name" value="DMSO/NO3_reduct_chaperone"/>
</dbReference>
<dbReference type="PANTHER" id="PTHR43680">
    <property type="entry name" value="NITRATE REDUCTASE MOLYBDENUM COFACTOR ASSEMBLY CHAPERONE"/>
    <property type="match status" value="1"/>
</dbReference>
<dbReference type="InterPro" id="IPR036411">
    <property type="entry name" value="TorD-like_sf"/>
</dbReference>
<proteinExistence type="predicted"/>
<dbReference type="Proteomes" id="UP001596147">
    <property type="component" value="Unassembled WGS sequence"/>
</dbReference>
<protein>
    <submittedName>
        <fullName evidence="2">Nitrate reductase molybdenum cofactor assembly chaperone</fullName>
    </submittedName>
</protein>
<dbReference type="EMBL" id="JBHSMC010000004">
    <property type="protein sequence ID" value="MFC5464308.1"/>
    <property type="molecule type" value="Genomic_DNA"/>
</dbReference>
<dbReference type="NCBIfam" id="TIGR00684">
    <property type="entry name" value="narJ"/>
    <property type="match status" value="1"/>
</dbReference>
<comment type="caution">
    <text evidence="2">The sequence shown here is derived from an EMBL/GenBank/DDBJ whole genome shotgun (WGS) entry which is preliminary data.</text>
</comment>
<keyword evidence="3" id="KW-1185">Reference proteome</keyword>
<dbReference type="PANTHER" id="PTHR43680:SF2">
    <property type="entry name" value="NITRATE REDUCTASE MOLYBDENUM COFACTOR ASSEMBLY CHAPERONE NARJ"/>
    <property type="match status" value="1"/>
</dbReference>
<dbReference type="SUPFAM" id="SSF89155">
    <property type="entry name" value="TorD-like"/>
    <property type="match status" value="1"/>
</dbReference>
<evidence type="ECO:0000313" key="2">
    <source>
        <dbReference type="EMBL" id="MFC5464308.1"/>
    </source>
</evidence>
<dbReference type="Pfam" id="PF02613">
    <property type="entry name" value="Nitrate_red_del"/>
    <property type="match status" value="1"/>
</dbReference>
<gene>
    <name evidence="2" type="primary">narJ</name>
    <name evidence="2" type="ORF">ACFPM4_05990</name>
</gene>
<evidence type="ECO:0000256" key="1">
    <source>
        <dbReference type="ARBA" id="ARBA00023063"/>
    </source>
</evidence>
<dbReference type="RefSeq" id="WP_382349014.1">
    <property type="nucleotide sequence ID" value="NZ_JBHSMC010000004.1"/>
</dbReference>
<keyword evidence="1" id="KW-0534">Nitrate assimilation</keyword>
<reference evidence="3" key="1">
    <citation type="journal article" date="2019" name="Int. J. Syst. Evol. Microbiol.">
        <title>The Global Catalogue of Microorganisms (GCM) 10K type strain sequencing project: providing services to taxonomists for standard genome sequencing and annotation.</title>
        <authorList>
            <consortium name="The Broad Institute Genomics Platform"/>
            <consortium name="The Broad Institute Genome Sequencing Center for Infectious Disease"/>
            <person name="Wu L."/>
            <person name="Ma J."/>
        </authorList>
    </citation>
    <scope>NUCLEOTIDE SEQUENCE [LARGE SCALE GENOMIC DNA]</scope>
    <source>
        <strain evidence="3">CGMCC 1.12237</strain>
    </source>
</reference>